<evidence type="ECO:0000259" key="1">
    <source>
        <dbReference type="Pfam" id="PF20243"/>
    </source>
</evidence>
<dbReference type="PROSITE" id="PS51257">
    <property type="entry name" value="PROKAR_LIPOPROTEIN"/>
    <property type="match status" value="1"/>
</dbReference>
<dbReference type="AlphaFoldDB" id="A0A512CFL3"/>
<protein>
    <recommendedName>
        <fullName evidence="1">Copper-binding protein MbnP-like domain-containing protein</fullName>
    </recommendedName>
</protein>
<evidence type="ECO:0000313" key="3">
    <source>
        <dbReference type="Proteomes" id="UP000321301"/>
    </source>
</evidence>
<proteinExistence type="predicted"/>
<dbReference type="Pfam" id="PF20243">
    <property type="entry name" value="MbnP"/>
    <property type="match status" value="1"/>
</dbReference>
<reference evidence="2 3" key="1">
    <citation type="submission" date="2019-07" db="EMBL/GenBank/DDBJ databases">
        <title>Whole genome shotgun sequence of Cyclobacterium qasimii NBRC 106168.</title>
        <authorList>
            <person name="Hosoyama A."/>
            <person name="Uohara A."/>
            <person name="Ohji S."/>
            <person name="Ichikawa N."/>
        </authorList>
    </citation>
    <scope>NUCLEOTIDE SEQUENCE [LARGE SCALE GENOMIC DNA]</scope>
    <source>
        <strain evidence="2 3">NBRC 106168</strain>
    </source>
</reference>
<keyword evidence="3" id="KW-1185">Reference proteome</keyword>
<dbReference type="EMBL" id="BJYV01000020">
    <property type="protein sequence ID" value="GEO23012.1"/>
    <property type="molecule type" value="Genomic_DNA"/>
</dbReference>
<dbReference type="RefSeq" id="WP_235114632.1">
    <property type="nucleotide sequence ID" value="NZ_BJYV01000020.1"/>
</dbReference>
<accession>A0A512CFL3</accession>
<dbReference type="Proteomes" id="UP000321301">
    <property type="component" value="Unassembled WGS sequence"/>
</dbReference>
<dbReference type="InterPro" id="IPR046863">
    <property type="entry name" value="MbnP-like_dom"/>
</dbReference>
<organism evidence="2 3">
    <name type="scientific">Cyclobacterium qasimii</name>
    <dbReference type="NCBI Taxonomy" id="1350429"/>
    <lineage>
        <taxon>Bacteria</taxon>
        <taxon>Pseudomonadati</taxon>
        <taxon>Bacteroidota</taxon>
        <taxon>Cytophagia</taxon>
        <taxon>Cytophagales</taxon>
        <taxon>Cyclobacteriaceae</taxon>
        <taxon>Cyclobacterium</taxon>
    </lineage>
</organism>
<comment type="caution">
    <text evidence="2">The sequence shown here is derived from an EMBL/GenBank/DDBJ whole genome shotgun (WGS) entry which is preliminary data.</text>
</comment>
<gene>
    <name evidence="2" type="ORF">CQA01_35460</name>
</gene>
<evidence type="ECO:0000313" key="2">
    <source>
        <dbReference type="EMBL" id="GEO23012.1"/>
    </source>
</evidence>
<feature type="domain" description="Copper-binding protein MbnP-like" evidence="1">
    <location>
        <begin position="30"/>
        <end position="217"/>
    </location>
</feature>
<name>A0A512CFL3_9BACT</name>
<sequence>MMKNLAIILLVVLGFTSCKDDMEEMPAEIQVNLEFSHVLDGEALELNGKAYTLPSGESFTPSKFKYYISNLTFENSQNGDTYTVADGYYLIDEAGKKEITIEVPTATYDKLSYYVGIDQARNLSTDQVGDLDPSNDMVWSWKTGYKFLVLEGEWEYENSERRGLVMHIGNNDPESEINFKKFSFDLSSVGMSLGNKAMVALDLEAEISSLFTGDSDIIVHELESTSIMGGPLAITVANNYQKSLFSIK</sequence>